<dbReference type="KEGG" id="psco:LY89DRAFT_728126"/>
<dbReference type="OrthoDB" id="5371510at2759"/>
<dbReference type="STRING" id="149040.A0A194XT44"/>
<dbReference type="EMBL" id="KQ947405">
    <property type="protein sequence ID" value="KUJ23373.1"/>
    <property type="molecule type" value="Genomic_DNA"/>
</dbReference>
<organism evidence="2 3">
    <name type="scientific">Mollisia scopiformis</name>
    <name type="common">Conifer needle endophyte fungus</name>
    <name type="synonym">Phialocephala scopiformis</name>
    <dbReference type="NCBI Taxonomy" id="149040"/>
    <lineage>
        <taxon>Eukaryota</taxon>
        <taxon>Fungi</taxon>
        <taxon>Dikarya</taxon>
        <taxon>Ascomycota</taxon>
        <taxon>Pezizomycotina</taxon>
        <taxon>Leotiomycetes</taxon>
        <taxon>Helotiales</taxon>
        <taxon>Mollisiaceae</taxon>
        <taxon>Mollisia</taxon>
    </lineage>
</organism>
<feature type="region of interest" description="Disordered" evidence="1">
    <location>
        <begin position="27"/>
        <end position="52"/>
    </location>
</feature>
<dbReference type="AlphaFoldDB" id="A0A194XT44"/>
<dbReference type="Proteomes" id="UP000070700">
    <property type="component" value="Unassembled WGS sequence"/>
</dbReference>
<evidence type="ECO:0000256" key="1">
    <source>
        <dbReference type="SAM" id="MobiDB-lite"/>
    </source>
</evidence>
<proteinExistence type="predicted"/>
<feature type="compositionally biased region" description="Basic and acidic residues" evidence="1">
    <location>
        <begin position="30"/>
        <end position="52"/>
    </location>
</feature>
<evidence type="ECO:0000313" key="2">
    <source>
        <dbReference type="EMBL" id="KUJ23373.1"/>
    </source>
</evidence>
<evidence type="ECO:0000313" key="3">
    <source>
        <dbReference type="Proteomes" id="UP000070700"/>
    </source>
</evidence>
<reference evidence="2 3" key="1">
    <citation type="submission" date="2015-10" db="EMBL/GenBank/DDBJ databases">
        <title>Full genome of DAOMC 229536 Phialocephala scopiformis, a fungal endophyte of spruce producing the potent anti-insectan compound rugulosin.</title>
        <authorList>
            <consortium name="DOE Joint Genome Institute"/>
            <person name="Walker A.K."/>
            <person name="Frasz S.L."/>
            <person name="Seifert K.A."/>
            <person name="Miller J.D."/>
            <person name="Mondo S.J."/>
            <person name="Labutti K."/>
            <person name="Lipzen A."/>
            <person name="Dockter R."/>
            <person name="Kennedy M."/>
            <person name="Grigoriev I.V."/>
            <person name="Spatafora J.W."/>
        </authorList>
    </citation>
    <scope>NUCLEOTIDE SEQUENCE [LARGE SCALE GENOMIC DNA]</scope>
    <source>
        <strain evidence="2 3">CBS 120377</strain>
    </source>
</reference>
<protein>
    <submittedName>
        <fullName evidence="2">Uncharacterized protein</fullName>
    </submittedName>
</protein>
<dbReference type="GeneID" id="28828958"/>
<name>A0A194XT44_MOLSC</name>
<dbReference type="InParanoid" id="A0A194XT44"/>
<sequence length="338" mass="37200">MQHCSNCAPSPPNLHWVYKSGSKAAGNLTAKEDPKKAADTIPSKKENEQLAARDNKAVNYSKALLEHGDTLVIIRYPNEAKVYDATSFEIRDKHRVHSKKLLATGSSKFKHILEDEWQMSRRLAGACLESAQPKQCIASWAIHERSTSPSPKPKYCTSVITITTMGRQGKKKGGEKKDTRKANRTRTDDEKLVNQRVSRAARALPGYESASKKQQERMRDWFGYYGKPGPSHFSAPSQGAAAVAVGGGIAPAGFFAPPPPPHHLPRRGVEEEEDDDDEEENGDDEEEIGDEVGEDGRGEWRALLLSLHGAARGTGGRWEEPLAEAVRANFPEIDPALL</sequence>
<feature type="region of interest" description="Disordered" evidence="1">
    <location>
        <begin position="166"/>
        <end position="193"/>
    </location>
</feature>
<feature type="region of interest" description="Disordered" evidence="1">
    <location>
        <begin position="252"/>
        <end position="297"/>
    </location>
</feature>
<feature type="compositionally biased region" description="Acidic residues" evidence="1">
    <location>
        <begin position="270"/>
        <end position="293"/>
    </location>
</feature>
<keyword evidence="3" id="KW-1185">Reference proteome</keyword>
<feature type="compositionally biased region" description="Basic and acidic residues" evidence="1">
    <location>
        <begin position="175"/>
        <end position="193"/>
    </location>
</feature>
<accession>A0A194XT44</accession>
<dbReference type="RefSeq" id="XP_018077728.1">
    <property type="nucleotide sequence ID" value="XM_018219232.1"/>
</dbReference>
<gene>
    <name evidence="2" type="ORF">LY89DRAFT_728126</name>
</gene>